<dbReference type="EMBL" id="BOQP01000019">
    <property type="protein sequence ID" value="GIM74208.1"/>
    <property type="molecule type" value="Genomic_DNA"/>
</dbReference>
<evidence type="ECO:0000313" key="2">
    <source>
        <dbReference type="EMBL" id="GIM74208.1"/>
    </source>
</evidence>
<organism evidence="2 3">
    <name type="scientific">Winogradskya consettensis</name>
    <dbReference type="NCBI Taxonomy" id="113560"/>
    <lineage>
        <taxon>Bacteria</taxon>
        <taxon>Bacillati</taxon>
        <taxon>Actinomycetota</taxon>
        <taxon>Actinomycetes</taxon>
        <taxon>Micromonosporales</taxon>
        <taxon>Micromonosporaceae</taxon>
        <taxon>Winogradskya</taxon>
    </lineage>
</organism>
<reference evidence="2" key="1">
    <citation type="submission" date="2021-03" db="EMBL/GenBank/DDBJ databases">
        <title>Whole genome shotgun sequence of Actinoplanes consettensis NBRC 14913.</title>
        <authorList>
            <person name="Komaki H."/>
            <person name="Tamura T."/>
        </authorList>
    </citation>
    <scope>NUCLEOTIDE SEQUENCE</scope>
    <source>
        <strain evidence="2">NBRC 14913</strain>
    </source>
</reference>
<sequence>MTGCGQGKPEAEKPRVATLVPPSASAAPSASATPERPRQRLDDTEADYQALVKPYQKCMKAQGFADEKSGASWAEGDDVPEELRKAQEKCKNFWPLPPWETDPANPEAKDFARDTVKCLKTKGVKYVEVNDDGIGISAGGKDNDSRSIALTGEYLDACQREVAAKK</sequence>
<feature type="region of interest" description="Disordered" evidence="1">
    <location>
        <begin position="1"/>
        <end position="46"/>
    </location>
</feature>
<comment type="caution">
    <text evidence="2">The sequence shown here is derived from an EMBL/GenBank/DDBJ whole genome shotgun (WGS) entry which is preliminary data.</text>
</comment>
<protein>
    <submittedName>
        <fullName evidence="2">Uncharacterized protein</fullName>
    </submittedName>
</protein>
<keyword evidence="3" id="KW-1185">Reference proteome</keyword>
<accession>A0A919SP10</accession>
<proteinExistence type="predicted"/>
<feature type="compositionally biased region" description="Low complexity" evidence="1">
    <location>
        <begin position="21"/>
        <end position="34"/>
    </location>
</feature>
<dbReference type="Proteomes" id="UP000680865">
    <property type="component" value="Unassembled WGS sequence"/>
</dbReference>
<dbReference type="AlphaFoldDB" id="A0A919SP10"/>
<name>A0A919SP10_9ACTN</name>
<gene>
    <name evidence="2" type="ORF">Aco04nite_39140</name>
</gene>
<evidence type="ECO:0000313" key="3">
    <source>
        <dbReference type="Proteomes" id="UP000680865"/>
    </source>
</evidence>
<evidence type="ECO:0000256" key="1">
    <source>
        <dbReference type="SAM" id="MobiDB-lite"/>
    </source>
</evidence>